<keyword evidence="2" id="KW-1185">Reference proteome</keyword>
<sequence length="71" mass="8479">MTRDRLDRREKEDFRFKRLQSTDKFPSNPKSLVDTPMLQIPWANLFDHLVKYSLASIVESFTKSSPIRKHK</sequence>
<evidence type="ECO:0000313" key="2">
    <source>
        <dbReference type="Proteomes" id="UP001054945"/>
    </source>
</evidence>
<evidence type="ECO:0000313" key="1">
    <source>
        <dbReference type="EMBL" id="GIY40359.1"/>
    </source>
</evidence>
<organism evidence="1 2">
    <name type="scientific">Caerostris extrusa</name>
    <name type="common">Bark spider</name>
    <name type="synonym">Caerostris bankana</name>
    <dbReference type="NCBI Taxonomy" id="172846"/>
    <lineage>
        <taxon>Eukaryota</taxon>
        <taxon>Metazoa</taxon>
        <taxon>Ecdysozoa</taxon>
        <taxon>Arthropoda</taxon>
        <taxon>Chelicerata</taxon>
        <taxon>Arachnida</taxon>
        <taxon>Araneae</taxon>
        <taxon>Araneomorphae</taxon>
        <taxon>Entelegynae</taxon>
        <taxon>Araneoidea</taxon>
        <taxon>Araneidae</taxon>
        <taxon>Caerostris</taxon>
    </lineage>
</organism>
<dbReference type="AlphaFoldDB" id="A0AAV4T592"/>
<gene>
    <name evidence="1" type="ORF">CEXT_56391</name>
</gene>
<dbReference type="EMBL" id="BPLR01010601">
    <property type="protein sequence ID" value="GIY40359.1"/>
    <property type="molecule type" value="Genomic_DNA"/>
</dbReference>
<reference evidence="1 2" key="1">
    <citation type="submission" date="2021-06" db="EMBL/GenBank/DDBJ databases">
        <title>Caerostris extrusa draft genome.</title>
        <authorList>
            <person name="Kono N."/>
            <person name="Arakawa K."/>
        </authorList>
    </citation>
    <scope>NUCLEOTIDE SEQUENCE [LARGE SCALE GENOMIC DNA]</scope>
</reference>
<name>A0AAV4T592_CAEEX</name>
<dbReference type="Proteomes" id="UP001054945">
    <property type="component" value="Unassembled WGS sequence"/>
</dbReference>
<accession>A0AAV4T592</accession>
<proteinExistence type="predicted"/>
<comment type="caution">
    <text evidence="1">The sequence shown here is derived from an EMBL/GenBank/DDBJ whole genome shotgun (WGS) entry which is preliminary data.</text>
</comment>
<protein>
    <submittedName>
        <fullName evidence="1">Uncharacterized protein</fullName>
    </submittedName>
</protein>